<proteinExistence type="predicted"/>
<feature type="coiled-coil region" evidence="1">
    <location>
        <begin position="66"/>
        <end position="100"/>
    </location>
</feature>
<dbReference type="EMBL" id="HBEW01005665">
    <property type="protein sequence ID" value="CAD8584155.1"/>
    <property type="molecule type" value="Transcribed_RNA"/>
</dbReference>
<accession>A0A7S0PQ77</accession>
<feature type="compositionally biased region" description="Basic and acidic residues" evidence="2">
    <location>
        <begin position="154"/>
        <end position="165"/>
    </location>
</feature>
<feature type="coiled-coil region" evidence="1">
    <location>
        <begin position="170"/>
        <end position="229"/>
    </location>
</feature>
<evidence type="ECO:0000256" key="1">
    <source>
        <dbReference type="SAM" id="Coils"/>
    </source>
</evidence>
<feature type="region of interest" description="Disordered" evidence="2">
    <location>
        <begin position="27"/>
        <end position="48"/>
    </location>
</feature>
<keyword evidence="1" id="KW-0175">Coiled coil</keyword>
<feature type="coiled-coil region" evidence="1">
    <location>
        <begin position="286"/>
        <end position="399"/>
    </location>
</feature>
<sequence length="548" mass="60066">MATARSLARANGLLRDIIRDELDGDVRARTSDDESDSDAIASKGFDFGDDDAVPRSPIGAAIDAASDALTRRRAEATSRAAKAERDAAREMREAKEALDRVVLDAKSTDARVEAYERAIAARDLELFKMEALVASLKKSSEANASRAVDVEGGAARDEDNGATRSMRAELERAQARASAAEDGARAMRDALKTFETTSAREKVALRDELREARAAVQRYADELDRARARERAQSHGSSSTAADLMAARRELATMSKKLDVSAAVNAKLESLATERAEEIFNITQERDALKKKLRTTSETIDALERDWIEFSQRGEDAQSALRTENEELHALVDALKESEKSGFAQSENEILALREELDALRESAPVAVASAQANRSVDRRLARESIASLRATIRDLRAELDTRDVMIENLKRTSAQHATLEAVHAEKDSIIRALQEQINAASSSSAVARAFDGAPTTAAPSPTHDAIAIHNTCDVNALDELQSVASTLRRENTKLRRELDAVDPELFEESITLKRRVTAQDMLLASYEERLVRYTAALGIPFDPEPRP</sequence>
<evidence type="ECO:0000256" key="2">
    <source>
        <dbReference type="SAM" id="MobiDB-lite"/>
    </source>
</evidence>
<evidence type="ECO:0000313" key="3">
    <source>
        <dbReference type="EMBL" id="CAD8584155.1"/>
    </source>
</evidence>
<dbReference type="AlphaFoldDB" id="A0A7S0PQ77"/>
<organism evidence="3">
    <name type="scientific">Ostreococcus mediterraneus</name>
    <dbReference type="NCBI Taxonomy" id="1486918"/>
    <lineage>
        <taxon>Eukaryota</taxon>
        <taxon>Viridiplantae</taxon>
        <taxon>Chlorophyta</taxon>
        <taxon>Mamiellophyceae</taxon>
        <taxon>Mamiellales</taxon>
        <taxon>Bathycoccaceae</taxon>
        <taxon>Ostreococcus</taxon>
    </lineage>
</organism>
<feature type="region of interest" description="Disordered" evidence="2">
    <location>
        <begin position="143"/>
        <end position="165"/>
    </location>
</feature>
<name>A0A7S0PQ77_9CHLO</name>
<protein>
    <submittedName>
        <fullName evidence="3">Uncharacterized protein</fullName>
    </submittedName>
</protein>
<reference evidence="3" key="1">
    <citation type="submission" date="2021-01" db="EMBL/GenBank/DDBJ databases">
        <authorList>
            <person name="Corre E."/>
            <person name="Pelletier E."/>
            <person name="Niang G."/>
            <person name="Scheremetjew M."/>
            <person name="Finn R."/>
            <person name="Kale V."/>
            <person name="Holt S."/>
            <person name="Cochrane G."/>
            <person name="Meng A."/>
            <person name="Brown T."/>
            <person name="Cohen L."/>
        </authorList>
    </citation>
    <scope>NUCLEOTIDE SEQUENCE</scope>
    <source>
        <strain evidence="3">Clade-D-RCC2572</strain>
    </source>
</reference>
<gene>
    <name evidence="3" type="ORF">OMED0929_LOCUS4765</name>
</gene>